<gene>
    <name evidence="2" type="ORF">SDC9_156499</name>
</gene>
<dbReference type="InterPro" id="IPR023100">
    <property type="entry name" value="D-aminoacylase_insert_dom_sf"/>
</dbReference>
<reference evidence="2" key="1">
    <citation type="submission" date="2019-08" db="EMBL/GenBank/DDBJ databases">
        <authorList>
            <person name="Kucharzyk K."/>
            <person name="Murdoch R.W."/>
            <person name="Higgins S."/>
            <person name="Loffler F."/>
        </authorList>
    </citation>
    <scope>NUCLEOTIDE SEQUENCE</scope>
</reference>
<dbReference type="InterPro" id="IPR013108">
    <property type="entry name" value="Amidohydro_3"/>
</dbReference>
<dbReference type="Pfam" id="PF07969">
    <property type="entry name" value="Amidohydro_3"/>
    <property type="match status" value="1"/>
</dbReference>
<dbReference type="SUPFAM" id="SSF51556">
    <property type="entry name" value="Metallo-dependent hydrolases"/>
    <property type="match status" value="1"/>
</dbReference>
<dbReference type="EMBL" id="VSSQ01055304">
    <property type="protein sequence ID" value="MPN09210.1"/>
    <property type="molecule type" value="Genomic_DNA"/>
</dbReference>
<evidence type="ECO:0000313" key="2">
    <source>
        <dbReference type="EMBL" id="MPN09210.1"/>
    </source>
</evidence>
<dbReference type="InterPro" id="IPR032466">
    <property type="entry name" value="Metal_Hydrolase"/>
</dbReference>
<comment type="caution">
    <text evidence="2">The sequence shown here is derived from an EMBL/GenBank/DDBJ whole genome shotgun (WGS) entry which is preliminary data.</text>
</comment>
<sequence length="291" mass="31875">MARHDRIFTIHLRSEGDRLEEALAETLAAARRAKLRKLHISHLKTAGVRNFGKLPFLLAALQSADMRVTGDIYPYTAAMTQCGAILPSPWDEMSDSALTAHLADARHFQTALTALRAARDADYWSRVMIVNATPADRDCCGVMLPEAARKRGIAPEELFLRIIRRDAAVAMGAFHTLSRENMETLAALPNVVPGSDESARNVDSGCGLSHPRGFGAMPEYFRLRRRQGASPESIIARMTGLPAAIFGLSDRGLIAPGRRADLIRLDLEHFQSHATYAMPHRPATGAEILAC</sequence>
<dbReference type="GO" id="GO:0016811">
    <property type="term" value="F:hydrolase activity, acting on carbon-nitrogen (but not peptide) bonds, in linear amides"/>
    <property type="evidence" value="ECO:0007669"/>
    <property type="project" value="InterPro"/>
</dbReference>
<dbReference type="Gene3D" id="3.30.1490.130">
    <property type="entry name" value="D-aminoacylase. Domain 3"/>
    <property type="match status" value="1"/>
</dbReference>
<dbReference type="Gene3D" id="2.30.40.10">
    <property type="entry name" value="Urease, subunit C, domain 1"/>
    <property type="match status" value="1"/>
</dbReference>
<feature type="domain" description="Amidohydrolase 3" evidence="1">
    <location>
        <begin position="38"/>
        <end position="274"/>
    </location>
</feature>
<dbReference type="AlphaFoldDB" id="A0A645F5Q9"/>
<organism evidence="2">
    <name type="scientific">bioreactor metagenome</name>
    <dbReference type="NCBI Taxonomy" id="1076179"/>
    <lineage>
        <taxon>unclassified sequences</taxon>
        <taxon>metagenomes</taxon>
        <taxon>ecological metagenomes</taxon>
    </lineage>
</organism>
<evidence type="ECO:0000259" key="1">
    <source>
        <dbReference type="Pfam" id="PF07969"/>
    </source>
</evidence>
<accession>A0A645F5Q9</accession>
<name>A0A645F5Q9_9ZZZZ</name>
<proteinExistence type="predicted"/>
<dbReference type="Gene3D" id="3.20.20.140">
    <property type="entry name" value="Metal-dependent hydrolases"/>
    <property type="match status" value="2"/>
</dbReference>
<protein>
    <recommendedName>
        <fullName evidence="1">Amidohydrolase 3 domain-containing protein</fullName>
    </recommendedName>
</protein>
<dbReference type="InterPro" id="IPR011059">
    <property type="entry name" value="Metal-dep_hydrolase_composite"/>
</dbReference>